<dbReference type="AlphaFoldDB" id="A0A7S4A8Z1"/>
<gene>
    <name evidence="3" type="ORF">PAUS00366_LOCUS113</name>
</gene>
<sequence>MINGITDDYEQHTNADSSTIKTIDFSEHNINGKITILQDLSQGDYFCEALAPGHDYYLGIGSTSEFGCTVDSDHHLKSGDVGQDKSLMPAEPNKIDAKSTRPASKRMRSEKEDVEPLPRNHAPTSETSRHNSNDIFRCENYGYDRMESMEERLHGKYNITEEADLENLPIEVQPKYAMDKRQRSLSRSPLLKRQKDKVVENNCCHIDDTLHGDWTAIAKEDSRSSLALSNHKPLTQSYEIEEFAENIHHPTVSQRKQSRSMESECRSNNFNFSRHQRKENKKNRVYDKVFDKVEANSSRSFDMEGEHSRGNHHMSNHRERYLVERVPNNFDSYPITRKSHQHKYSYRYLHNENQEKEECKTRVYQNPDAANEFHRLHERKGSKLFNSCSYSESDWLSKIQVLKDQIEILEREQIGLENRKGCHDCPRISSIPKRKENRLCNRKNSHHYEIPCKLRGRYEEDEFYHERASGRTSNEGVHNRHENYVAQPALLEKSSTTRRYNEMCMSGVQDLDKISENEVRDKDSCHFFPVDHGRDDFQVGSYPIGTRIHAQNMNTRMHSKYEYDSHDLHKKITGSRETQNRPVSRSDNYYVHERDGGIEEGSYQMETLNCDIASKGIVGREIEERVARKLKSRDRRAQIGLLCSEYVVEREFWDTPLLNYS</sequence>
<keyword evidence="1" id="KW-0175">Coiled coil</keyword>
<feature type="coiled-coil region" evidence="1">
    <location>
        <begin position="392"/>
        <end position="419"/>
    </location>
</feature>
<evidence type="ECO:0000313" key="3">
    <source>
        <dbReference type="EMBL" id="CAE0707393.1"/>
    </source>
</evidence>
<evidence type="ECO:0000256" key="2">
    <source>
        <dbReference type="SAM" id="MobiDB-lite"/>
    </source>
</evidence>
<reference evidence="3" key="1">
    <citation type="submission" date="2021-01" db="EMBL/GenBank/DDBJ databases">
        <authorList>
            <person name="Corre E."/>
            <person name="Pelletier E."/>
            <person name="Niang G."/>
            <person name="Scheremetjew M."/>
            <person name="Finn R."/>
            <person name="Kale V."/>
            <person name="Holt S."/>
            <person name="Cochrane G."/>
            <person name="Meng A."/>
            <person name="Brown T."/>
            <person name="Cohen L."/>
        </authorList>
    </citation>
    <scope>NUCLEOTIDE SEQUENCE</scope>
    <source>
        <strain evidence="3">10249 10 AB</strain>
    </source>
</reference>
<name>A0A7S4A8Z1_9STRA</name>
<feature type="region of interest" description="Disordered" evidence="2">
    <location>
        <begin position="77"/>
        <end position="132"/>
    </location>
</feature>
<dbReference type="EMBL" id="HBIX01000128">
    <property type="protein sequence ID" value="CAE0707393.1"/>
    <property type="molecule type" value="Transcribed_RNA"/>
</dbReference>
<organism evidence="3">
    <name type="scientific">Pseudo-nitzschia australis</name>
    <dbReference type="NCBI Taxonomy" id="44445"/>
    <lineage>
        <taxon>Eukaryota</taxon>
        <taxon>Sar</taxon>
        <taxon>Stramenopiles</taxon>
        <taxon>Ochrophyta</taxon>
        <taxon>Bacillariophyta</taxon>
        <taxon>Bacillariophyceae</taxon>
        <taxon>Bacillariophycidae</taxon>
        <taxon>Bacillariales</taxon>
        <taxon>Bacillariaceae</taxon>
        <taxon>Pseudo-nitzschia</taxon>
    </lineage>
</organism>
<proteinExistence type="predicted"/>
<protein>
    <submittedName>
        <fullName evidence="3">Uncharacterized protein</fullName>
    </submittedName>
</protein>
<feature type="compositionally biased region" description="Basic and acidic residues" evidence="2">
    <location>
        <begin position="107"/>
        <end position="118"/>
    </location>
</feature>
<accession>A0A7S4A8Z1</accession>
<evidence type="ECO:0000256" key="1">
    <source>
        <dbReference type="SAM" id="Coils"/>
    </source>
</evidence>